<organism evidence="2 3">
    <name type="scientific">Streptomyces sulfonofaciens</name>
    <dbReference type="NCBI Taxonomy" id="68272"/>
    <lineage>
        <taxon>Bacteria</taxon>
        <taxon>Bacillati</taxon>
        <taxon>Actinomycetota</taxon>
        <taxon>Actinomycetes</taxon>
        <taxon>Kitasatosporales</taxon>
        <taxon>Streptomycetaceae</taxon>
        <taxon>Streptomyces</taxon>
    </lineage>
</organism>
<accession>A0A919L688</accession>
<protein>
    <submittedName>
        <fullName evidence="2">Uncharacterized protein</fullName>
    </submittedName>
</protein>
<reference evidence="2" key="1">
    <citation type="journal article" date="2014" name="Int. J. Syst. Evol. Microbiol.">
        <title>Complete genome sequence of Corynebacterium casei LMG S-19264T (=DSM 44701T), isolated from a smear-ripened cheese.</title>
        <authorList>
            <consortium name="US DOE Joint Genome Institute (JGI-PGF)"/>
            <person name="Walter F."/>
            <person name="Albersmeier A."/>
            <person name="Kalinowski J."/>
            <person name="Ruckert C."/>
        </authorList>
    </citation>
    <scope>NUCLEOTIDE SEQUENCE</scope>
    <source>
        <strain evidence="2">JCM 5069</strain>
    </source>
</reference>
<proteinExistence type="predicted"/>
<evidence type="ECO:0000256" key="1">
    <source>
        <dbReference type="SAM" id="MobiDB-lite"/>
    </source>
</evidence>
<feature type="region of interest" description="Disordered" evidence="1">
    <location>
        <begin position="1"/>
        <end position="52"/>
    </location>
</feature>
<sequence>MKGREQRTRRGGRPGARGGRALRVRGDEDRGNGLRPAVDEKSENDETLRIMD</sequence>
<dbReference type="Proteomes" id="UP000603708">
    <property type="component" value="Unassembled WGS sequence"/>
</dbReference>
<keyword evidence="3" id="KW-1185">Reference proteome</keyword>
<reference evidence="2" key="2">
    <citation type="submission" date="2020-09" db="EMBL/GenBank/DDBJ databases">
        <authorList>
            <person name="Sun Q."/>
            <person name="Ohkuma M."/>
        </authorList>
    </citation>
    <scope>NUCLEOTIDE SEQUENCE</scope>
    <source>
        <strain evidence="2">JCM 5069</strain>
    </source>
</reference>
<evidence type="ECO:0000313" key="3">
    <source>
        <dbReference type="Proteomes" id="UP000603708"/>
    </source>
</evidence>
<name>A0A919L688_9ACTN</name>
<dbReference type="EMBL" id="BNCD01000022">
    <property type="protein sequence ID" value="GHH86455.1"/>
    <property type="molecule type" value="Genomic_DNA"/>
</dbReference>
<feature type="compositionally biased region" description="Basic and acidic residues" evidence="1">
    <location>
        <begin position="24"/>
        <end position="52"/>
    </location>
</feature>
<dbReference type="AlphaFoldDB" id="A0A919L688"/>
<comment type="caution">
    <text evidence="2">The sequence shown here is derived from an EMBL/GenBank/DDBJ whole genome shotgun (WGS) entry which is preliminary data.</text>
</comment>
<evidence type="ECO:0000313" key="2">
    <source>
        <dbReference type="EMBL" id="GHH86455.1"/>
    </source>
</evidence>
<gene>
    <name evidence="2" type="ORF">GCM10018793_58410</name>
</gene>